<evidence type="ECO:0000313" key="2">
    <source>
        <dbReference type="Proteomes" id="UP000193380"/>
    </source>
</evidence>
<dbReference type="EMBL" id="FR909773">
    <property type="protein sequence ID" value="CDQ89725.1"/>
    <property type="molecule type" value="Genomic_DNA"/>
</dbReference>
<dbReference type="Proteomes" id="UP000193380">
    <property type="component" value="Unassembled WGS sequence"/>
</dbReference>
<dbReference type="PaxDb" id="8022-A0A060YKU5"/>
<dbReference type="Gene3D" id="3.60.10.10">
    <property type="entry name" value="Endonuclease/exonuclease/phosphatase"/>
    <property type="match status" value="1"/>
</dbReference>
<evidence type="ECO:0008006" key="3">
    <source>
        <dbReference type="Google" id="ProtNLM"/>
    </source>
</evidence>
<reference evidence="1" key="2">
    <citation type="submission" date="2014-03" db="EMBL/GenBank/DDBJ databases">
        <authorList>
            <person name="Genoscope - CEA"/>
        </authorList>
    </citation>
    <scope>NUCLEOTIDE SEQUENCE</scope>
</reference>
<gene>
    <name evidence="1" type="ORF">GSONMT00022369001</name>
</gene>
<sequence>MEKFDLTERGVSGRQITWSNKTGSRQSRIDCCLISKCIDSECVTTNICTSPLTDHRVIYIDTPDTNLGRASYWKLNSSLLNNDIVKFEVKDLLSHFWERACEEKSYCKNWELFKFETRRAEEKKVIIKITSLSQRSSANLSGEEKMELIELQNKLDNIYKLKAEGAFIRSRKKWIEEGEQNSSYFFRLEKFHSKNNTIHKLNIDGVITDDQKLIAKYCNNFFYRK</sequence>
<organism evidence="1 2">
    <name type="scientific">Oncorhynchus mykiss</name>
    <name type="common">Rainbow trout</name>
    <name type="synonym">Salmo gairdneri</name>
    <dbReference type="NCBI Taxonomy" id="8022"/>
    <lineage>
        <taxon>Eukaryota</taxon>
        <taxon>Metazoa</taxon>
        <taxon>Chordata</taxon>
        <taxon>Craniata</taxon>
        <taxon>Vertebrata</taxon>
        <taxon>Euteleostomi</taxon>
        <taxon>Actinopterygii</taxon>
        <taxon>Neopterygii</taxon>
        <taxon>Teleostei</taxon>
        <taxon>Protacanthopterygii</taxon>
        <taxon>Salmoniformes</taxon>
        <taxon>Salmonidae</taxon>
        <taxon>Salmoninae</taxon>
        <taxon>Oncorhynchus</taxon>
    </lineage>
</organism>
<dbReference type="STRING" id="8022.A0A060YKU5"/>
<name>A0A060YKU5_ONCMY</name>
<accession>A0A060YKU5</accession>
<proteinExistence type="predicted"/>
<dbReference type="InterPro" id="IPR036691">
    <property type="entry name" value="Endo/exonu/phosph_ase_sf"/>
</dbReference>
<protein>
    <recommendedName>
        <fullName evidence="3">Endonuclease/exonuclease/phosphatase domain-containing protein</fullName>
    </recommendedName>
</protein>
<dbReference type="AlphaFoldDB" id="A0A060YKU5"/>
<evidence type="ECO:0000313" key="1">
    <source>
        <dbReference type="EMBL" id="CDQ89725.1"/>
    </source>
</evidence>
<reference evidence="1" key="1">
    <citation type="journal article" date="2014" name="Nat. Commun.">
        <title>The rainbow trout genome provides novel insights into evolution after whole-genome duplication in vertebrates.</title>
        <authorList>
            <person name="Berthelot C."/>
            <person name="Brunet F."/>
            <person name="Chalopin D."/>
            <person name="Juanchich A."/>
            <person name="Bernard M."/>
            <person name="Noel B."/>
            <person name="Bento P."/>
            <person name="Da Silva C."/>
            <person name="Labadie K."/>
            <person name="Alberti A."/>
            <person name="Aury J.M."/>
            <person name="Louis A."/>
            <person name="Dehais P."/>
            <person name="Bardou P."/>
            <person name="Montfort J."/>
            <person name="Klopp C."/>
            <person name="Cabau C."/>
            <person name="Gaspin C."/>
            <person name="Thorgaard G.H."/>
            <person name="Boussaha M."/>
            <person name="Quillet E."/>
            <person name="Guyomard R."/>
            <person name="Galiana D."/>
            <person name="Bobe J."/>
            <person name="Volff J.N."/>
            <person name="Genet C."/>
            <person name="Wincker P."/>
            <person name="Jaillon O."/>
            <person name="Roest Crollius H."/>
            <person name="Guiguen Y."/>
        </authorList>
    </citation>
    <scope>NUCLEOTIDE SEQUENCE [LARGE SCALE GENOMIC DNA]</scope>
</reference>